<keyword evidence="2" id="KW-1185">Reference proteome</keyword>
<reference evidence="2" key="1">
    <citation type="journal article" date="2018" name="Nat. Microbiol.">
        <title>Leveraging single-cell genomics to expand the fungal tree of life.</title>
        <authorList>
            <person name="Ahrendt S.R."/>
            <person name="Quandt C.A."/>
            <person name="Ciobanu D."/>
            <person name="Clum A."/>
            <person name="Salamov A."/>
            <person name="Andreopoulos B."/>
            <person name="Cheng J.F."/>
            <person name="Woyke T."/>
            <person name="Pelin A."/>
            <person name="Henrissat B."/>
            <person name="Reynolds N.K."/>
            <person name="Benny G.L."/>
            <person name="Smith M.E."/>
            <person name="James T.Y."/>
            <person name="Grigoriev I.V."/>
        </authorList>
    </citation>
    <scope>NUCLEOTIDE SEQUENCE [LARGE SCALE GENOMIC DNA]</scope>
</reference>
<dbReference type="InterPro" id="IPR032675">
    <property type="entry name" value="LRR_dom_sf"/>
</dbReference>
<evidence type="ECO:0008006" key="3">
    <source>
        <dbReference type="Google" id="ProtNLM"/>
    </source>
</evidence>
<protein>
    <recommendedName>
        <fullName evidence="3">F-box domain-containing protein</fullName>
    </recommendedName>
</protein>
<dbReference type="AlphaFoldDB" id="A0A4P9WI01"/>
<proteinExistence type="predicted"/>
<name>A0A4P9WI01_9FUNG</name>
<sequence>MYACSLVCASWEPVASDVLWEAILITSDNMFAKLAFGSFCSSLRRRLGAERAGCIRFLEFTPLDVWRVCRPLHVRFFETLSGLRALKLNVGDSLEPLVFHILPRLNVSSARLSALDIIRPLRPVGNYAHAEEIASTLARLKFLRVPPMISIVLTARPLARLLATVGPNVRYLALDSDLAFPTECINFLAHFVSAAVMDLLASLRTPLRRVTLSVTSLESESSLAVLLTAITTIRELNLRVCQPLTDATLVVLEKHPPLHYLHIAFQPTMTASSIVSFLHARGSELRFLGLDWHGPAPFAAISSHARNIEHIPVSLGCLDPNALAPASTRENVQFVKELVLACRACKRLRQCRRRGGGADRVHAFLVESGLRHGYVDPFDDGMDHPGQFAGVGL</sequence>
<dbReference type="OrthoDB" id="10257471at2759"/>
<evidence type="ECO:0000313" key="2">
    <source>
        <dbReference type="Proteomes" id="UP000269721"/>
    </source>
</evidence>
<evidence type="ECO:0000313" key="1">
    <source>
        <dbReference type="EMBL" id="RKO92479.1"/>
    </source>
</evidence>
<dbReference type="Gene3D" id="3.80.10.10">
    <property type="entry name" value="Ribonuclease Inhibitor"/>
    <property type="match status" value="1"/>
</dbReference>
<gene>
    <name evidence="1" type="ORF">BDK51DRAFT_27906</name>
</gene>
<dbReference type="Proteomes" id="UP000269721">
    <property type="component" value="Unassembled WGS sequence"/>
</dbReference>
<accession>A0A4P9WI01</accession>
<organism evidence="1 2">
    <name type="scientific">Blyttiomyces helicus</name>
    <dbReference type="NCBI Taxonomy" id="388810"/>
    <lineage>
        <taxon>Eukaryota</taxon>
        <taxon>Fungi</taxon>
        <taxon>Fungi incertae sedis</taxon>
        <taxon>Chytridiomycota</taxon>
        <taxon>Chytridiomycota incertae sedis</taxon>
        <taxon>Chytridiomycetes</taxon>
        <taxon>Chytridiomycetes incertae sedis</taxon>
        <taxon>Blyttiomyces</taxon>
    </lineage>
</organism>
<dbReference type="EMBL" id="KZ994620">
    <property type="protein sequence ID" value="RKO92479.1"/>
    <property type="molecule type" value="Genomic_DNA"/>
</dbReference>
<dbReference type="SUPFAM" id="SSF52047">
    <property type="entry name" value="RNI-like"/>
    <property type="match status" value="1"/>
</dbReference>